<reference evidence="5" key="1">
    <citation type="journal article" date="2023" name="G3 (Bethesda)">
        <title>A reference genome for the long-term kleptoplast-retaining sea slug Elysia crispata morphotype clarki.</title>
        <authorList>
            <person name="Eastman K.E."/>
            <person name="Pendleton A.L."/>
            <person name="Shaikh M.A."/>
            <person name="Suttiyut T."/>
            <person name="Ogas R."/>
            <person name="Tomko P."/>
            <person name="Gavelis G."/>
            <person name="Widhalm J.R."/>
            <person name="Wisecaver J.H."/>
        </authorList>
    </citation>
    <scope>NUCLEOTIDE SEQUENCE</scope>
    <source>
        <strain evidence="5">ECLA1</strain>
    </source>
</reference>
<comment type="caution">
    <text evidence="5">The sequence shown here is derived from an EMBL/GenBank/DDBJ whole genome shotgun (WGS) entry which is preliminary data.</text>
</comment>
<dbReference type="InterPro" id="IPR001304">
    <property type="entry name" value="C-type_lectin-like"/>
</dbReference>
<keyword evidence="6" id="KW-1185">Reference proteome</keyword>
<keyword evidence="1" id="KW-0245">EGF-like domain</keyword>
<dbReference type="EMBL" id="JAWDGP010005467">
    <property type="protein sequence ID" value="KAK3756818.1"/>
    <property type="molecule type" value="Genomic_DNA"/>
</dbReference>
<proteinExistence type="predicted"/>
<dbReference type="PANTHER" id="PTHR24043">
    <property type="entry name" value="SCAVENGER RECEPTOR CLASS F"/>
    <property type="match status" value="1"/>
</dbReference>
<evidence type="ECO:0000313" key="6">
    <source>
        <dbReference type="Proteomes" id="UP001283361"/>
    </source>
</evidence>
<dbReference type="GO" id="GO:0005044">
    <property type="term" value="F:scavenger receptor activity"/>
    <property type="evidence" value="ECO:0007669"/>
    <property type="project" value="InterPro"/>
</dbReference>
<evidence type="ECO:0000313" key="5">
    <source>
        <dbReference type="EMBL" id="KAK3756818.1"/>
    </source>
</evidence>
<dbReference type="PROSITE" id="PS50041">
    <property type="entry name" value="C_TYPE_LECTIN_2"/>
    <property type="match status" value="1"/>
</dbReference>
<dbReference type="InterPro" id="IPR042635">
    <property type="entry name" value="MEGF10/SREC1/2-like"/>
</dbReference>
<dbReference type="PANTHER" id="PTHR24043:SF8">
    <property type="entry name" value="EGF-LIKE DOMAIN-CONTAINING PROTEIN"/>
    <property type="match status" value="1"/>
</dbReference>
<keyword evidence="2" id="KW-0812">Transmembrane</keyword>
<dbReference type="Gene3D" id="2.170.300.10">
    <property type="entry name" value="Tie2 ligand-binding domain superfamily"/>
    <property type="match status" value="1"/>
</dbReference>
<evidence type="ECO:0000256" key="3">
    <source>
        <dbReference type="SAM" id="SignalP"/>
    </source>
</evidence>
<feature type="chain" id="PRO_5042260418" description="C-type lectin domain-containing protein" evidence="3">
    <location>
        <begin position="25"/>
        <end position="412"/>
    </location>
</feature>
<dbReference type="Pfam" id="PF00059">
    <property type="entry name" value="Lectin_C"/>
    <property type="match status" value="1"/>
</dbReference>
<dbReference type="CDD" id="cd00037">
    <property type="entry name" value="CLECT"/>
    <property type="match status" value="1"/>
</dbReference>
<dbReference type="SUPFAM" id="SSF56436">
    <property type="entry name" value="C-type lectin-like"/>
    <property type="match status" value="1"/>
</dbReference>
<feature type="transmembrane region" description="Helical" evidence="2">
    <location>
        <begin position="298"/>
        <end position="319"/>
    </location>
</feature>
<keyword evidence="3" id="KW-0732">Signal</keyword>
<keyword evidence="2" id="KW-1133">Transmembrane helix</keyword>
<dbReference type="Proteomes" id="UP001283361">
    <property type="component" value="Unassembled WGS sequence"/>
</dbReference>
<dbReference type="AlphaFoldDB" id="A0AAE0YTA0"/>
<accession>A0AAE0YTA0</accession>
<gene>
    <name evidence="5" type="ORF">RRG08_002134</name>
</gene>
<protein>
    <recommendedName>
        <fullName evidence="4">C-type lectin domain-containing protein</fullName>
    </recommendedName>
</protein>
<organism evidence="5 6">
    <name type="scientific">Elysia crispata</name>
    <name type="common">lettuce slug</name>
    <dbReference type="NCBI Taxonomy" id="231223"/>
    <lineage>
        <taxon>Eukaryota</taxon>
        <taxon>Metazoa</taxon>
        <taxon>Spiralia</taxon>
        <taxon>Lophotrochozoa</taxon>
        <taxon>Mollusca</taxon>
        <taxon>Gastropoda</taxon>
        <taxon>Heterobranchia</taxon>
        <taxon>Euthyneura</taxon>
        <taxon>Panpulmonata</taxon>
        <taxon>Sacoglossa</taxon>
        <taxon>Placobranchoidea</taxon>
        <taxon>Plakobranchidae</taxon>
        <taxon>Elysia</taxon>
    </lineage>
</organism>
<feature type="signal peptide" evidence="3">
    <location>
        <begin position="1"/>
        <end position="24"/>
    </location>
</feature>
<evidence type="ECO:0000256" key="2">
    <source>
        <dbReference type="SAM" id="Phobius"/>
    </source>
</evidence>
<evidence type="ECO:0000256" key="1">
    <source>
        <dbReference type="ARBA" id="ARBA00022536"/>
    </source>
</evidence>
<sequence length="412" mass="44616">MNKLCLHIARQIFYICLLLDFYDCMVLKEIELCPFGWLTSLTSRSCLKVYWDFKTWVDARHKCQTLGGDLLINFDKNKEDVIFEYINIGVFWIGLNDRGNEGSFIWLDDPQKCGGPNNTCDSFSGYCLSGCDDGYQGKRCEAPCSENSFGANCSEICSQNCGGENGTCETVNGFCTSGCDVGYLGDRCEAPCVNNTFGANCSEICSPNCGGPSNACSNVNGSCISGCDDGYHGESCQFPCTFGTFGANCSEICSPNCGGPNDACNNVNGFCISGCDDGYHGESCQFPSNKKAVYSLEAIMAAIIFLMVILNCTIMTLCLKDTSADISTKDKSKGEERSLTFLVMQKRYTDVGTASYVSGGRHSNFSGRTVSDARHSNISGRTVSEAKYSNISGRTVSEAKYSNISGRKVSDV</sequence>
<dbReference type="InterPro" id="IPR016187">
    <property type="entry name" value="CTDL_fold"/>
</dbReference>
<evidence type="ECO:0000259" key="4">
    <source>
        <dbReference type="PROSITE" id="PS50041"/>
    </source>
</evidence>
<feature type="domain" description="C-type lectin" evidence="4">
    <location>
        <begin position="42"/>
        <end position="141"/>
    </location>
</feature>
<name>A0AAE0YTA0_9GAST</name>
<keyword evidence="2" id="KW-0472">Membrane</keyword>